<dbReference type="GO" id="GO:0030170">
    <property type="term" value="F:pyridoxal phosphate binding"/>
    <property type="evidence" value="ECO:0007669"/>
    <property type="project" value="InterPro"/>
</dbReference>
<dbReference type="CDD" id="cd06454">
    <property type="entry name" value="KBL_like"/>
    <property type="match status" value="1"/>
</dbReference>
<protein>
    <submittedName>
        <fullName evidence="5">8-amino-7-oxononanoate synthase</fullName>
    </submittedName>
</protein>
<dbReference type="InterPro" id="IPR050087">
    <property type="entry name" value="AON_synthase_class-II"/>
</dbReference>
<dbReference type="EMBL" id="SHKN01000001">
    <property type="protein sequence ID" value="RZT95726.1"/>
    <property type="molecule type" value="Genomic_DNA"/>
</dbReference>
<dbReference type="AlphaFoldDB" id="A0A4Q7VHY1"/>
<reference evidence="5 6" key="1">
    <citation type="submission" date="2019-02" db="EMBL/GenBank/DDBJ databases">
        <title>Genomic Encyclopedia of Type Strains, Phase IV (KMG-IV): sequencing the most valuable type-strain genomes for metagenomic binning, comparative biology and taxonomic classification.</title>
        <authorList>
            <person name="Goeker M."/>
        </authorList>
    </citation>
    <scope>NUCLEOTIDE SEQUENCE [LARGE SCALE GENOMIC DNA]</scope>
    <source>
        <strain evidence="5 6">DSM 28825</strain>
    </source>
</reference>
<dbReference type="InterPro" id="IPR015422">
    <property type="entry name" value="PyrdxlP-dep_Trfase_small"/>
</dbReference>
<dbReference type="RefSeq" id="WP_130305663.1">
    <property type="nucleotide sequence ID" value="NZ_SHKN01000001.1"/>
</dbReference>
<comment type="caution">
    <text evidence="5">The sequence shown here is derived from an EMBL/GenBank/DDBJ whole genome shotgun (WGS) entry which is preliminary data.</text>
</comment>
<dbReference type="GO" id="GO:0008710">
    <property type="term" value="F:8-amino-7-oxononanoate synthase activity"/>
    <property type="evidence" value="ECO:0007669"/>
    <property type="project" value="TreeGrafter"/>
</dbReference>
<dbReference type="Pfam" id="PF00155">
    <property type="entry name" value="Aminotran_1_2"/>
    <property type="match status" value="1"/>
</dbReference>
<dbReference type="OrthoDB" id="9807157at2"/>
<proteinExistence type="predicted"/>
<dbReference type="PANTHER" id="PTHR13693">
    <property type="entry name" value="CLASS II AMINOTRANSFERASE/8-AMINO-7-OXONONANOATE SYNTHASE"/>
    <property type="match status" value="1"/>
</dbReference>
<dbReference type="GO" id="GO:0009102">
    <property type="term" value="P:biotin biosynthetic process"/>
    <property type="evidence" value="ECO:0007669"/>
    <property type="project" value="TreeGrafter"/>
</dbReference>
<dbReference type="SUPFAM" id="SSF53383">
    <property type="entry name" value="PLP-dependent transferases"/>
    <property type="match status" value="1"/>
</dbReference>
<dbReference type="InterPro" id="IPR015424">
    <property type="entry name" value="PyrdxlP-dep_Trfase"/>
</dbReference>
<organism evidence="5 6">
    <name type="scientific">Ancylomarina subtilis</name>
    <dbReference type="NCBI Taxonomy" id="1639035"/>
    <lineage>
        <taxon>Bacteria</taxon>
        <taxon>Pseudomonadati</taxon>
        <taxon>Bacteroidota</taxon>
        <taxon>Bacteroidia</taxon>
        <taxon>Marinilabiliales</taxon>
        <taxon>Marinifilaceae</taxon>
        <taxon>Ancylomarina</taxon>
    </lineage>
</organism>
<feature type="domain" description="Aminotransferase class I/classII large" evidence="4">
    <location>
        <begin position="33"/>
        <end position="362"/>
    </location>
</feature>
<evidence type="ECO:0000313" key="6">
    <source>
        <dbReference type="Proteomes" id="UP000293562"/>
    </source>
</evidence>
<sequence length="375" mass="42113">MSDILKSYQDELEKLNQTGNLRYLKQIDESQFKLNLSSNDYMGIAKLGLSLPAETGMGSGSSRLLTGNFQAYQALEDELEKQFGSPSLFFNSGYHANIGILPALAQKGDLILSDKLNHASIIDGIKLSDADYHRYKHLDTQHLTRLLKKYRSNYKRVFIVSESIFSMDGDIADLHELIKIKTKYECFLYVDEAHALGTRGEKGLGIAEEQNCLSQIDLLVGTFGKAMNSVGAYLICNAIIKDYLINKMRSLIFTTALPPISIAWNLQILKQSLGMQKERLHLQELSNQFRTALQELGIQTGGDSNIIPIMIGDSEKCKQLAEQLQNLGYLVFPIRPPSVPPNTARLRLSLSADMEWEDLKELPVMIKNLQSKYNS</sequence>
<evidence type="ECO:0000256" key="2">
    <source>
        <dbReference type="ARBA" id="ARBA00022679"/>
    </source>
</evidence>
<dbReference type="Gene3D" id="3.90.1150.10">
    <property type="entry name" value="Aspartate Aminotransferase, domain 1"/>
    <property type="match status" value="1"/>
</dbReference>
<evidence type="ECO:0000256" key="1">
    <source>
        <dbReference type="ARBA" id="ARBA00001933"/>
    </source>
</evidence>
<dbReference type="Gene3D" id="3.40.640.10">
    <property type="entry name" value="Type I PLP-dependent aspartate aminotransferase-like (Major domain)"/>
    <property type="match status" value="1"/>
</dbReference>
<dbReference type="Proteomes" id="UP000293562">
    <property type="component" value="Unassembled WGS sequence"/>
</dbReference>
<keyword evidence="2" id="KW-0808">Transferase</keyword>
<evidence type="ECO:0000313" key="5">
    <source>
        <dbReference type="EMBL" id="RZT95726.1"/>
    </source>
</evidence>
<dbReference type="InterPro" id="IPR004839">
    <property type="entry name" value="Aminotransferase_I/II_large"/>
</dbReference>
<comment type="cofactor">
    <cofactor evidence="1">
        <name>pyridoxal 5'-phosphate</name>
        <dbReference type="ChEBI" id="CHEBI:597326"/>
    </cofactor>
</comment>
<evidence type="ECO:0000259" key="4">
    <source>
        <dbReference type="Pfam" id="PF00155"/>
    </source>
</evidence>
<name>A0A4Q7VHY1_9BACT</name>
<keyword evidence="3" id="KW-0663">Pyridoxal phosphate</keyword>
<gene>
    <name evidence="5" type="ORF">EV201_0351</name>
</gene>
<accession>A0A4Q7VHY1</accession>
<keyword evidence="6" id="KW-1185">Reference proteome</keyword>
<evidence type="ECO:0000256" key="3">
    <source>
        <dbReference type="ARBA" id="ARBA00022898"/>
    </source>
</evidence>
<dbReference type="InterPro" id="IPR015421">
    <property type="entry name" value="PyrdxlP-dep_Trfase_major"/>
</dbReference>
<dbReference type="PANTHER" id="PTHR13693:SF100">
    <property type="entry name" value="8-AMINO-7-OXONONANOATE SYNTHASE"/>
    <property type="match status" value="1"/>
</dbReference>